<name>A0A2X0KSB6_9BASI</name>
<keyword evidence="2" id="KW-1185">Reference proteome</keyword>
<organism evidence="1 2">
    <name type="scientific">Microbotryum saponariae</name>
    <dbReference type="NCBI Taxonomy" id="289078"/>
    <lineage>
        <taxon>Eukaryota</taxon>
        <taxon>Fungi</taxon>
        <taxon>Dikarya</taxon>
        <taxon>Basidiomycota</taxon>
        <taxon>Pucciniomycotina</taxon>
        <taxon>Microbotryomycetes</taxon>
        <taxon>Microbotryales</taxon>
        <taxon>Microbotryaceae</taxon>
        <taxon>Microbotryum</taxon>
    </lineage>
</organism>
<reference evidence="2" key="1">
    <citation type="submission" date="2016-10" db="EMBL/GenBank/DDBJ databases">
        <authorList>
            <person name="Jeantristanb JTB J.-T."/>
            <person name="Ricardo R."/>
        </authorList>
    </citation>
    <scope>NUCLEOTIDE SEQUENCE [LARGE SCALE GENOMIC DNA]</scope>
</reference>
<gene>
    <name evidence="1" type="ORF">BZ3500_MVSOF-1268-A1-R1_CHR1-3G01750</name>
</gene>
<dbReference type="OrthoDB" id="10426020at2759"/>
<dbReference type="EMBL" id="FMWP01000014">
    <property type="protein sequence ID" value="SCZ90059.1"/>
    <property type="molecule type" value="Genomic_DNA"/>
</dbReference>
<proteinExistence type="predicted"/>
<sequence length="53" mass="5705">MPMPKHVFDYFRGPRLAASLTSMWGARSPVCDLAPDPYRAPSAALCVLGGQTP</sequence>
<dbReference type="Proteomes" id="UP000249723">
    <property type="component" value="Unassembled WGS sequence"/>
</dbReference>
<evidence type="ECO:0000313" key="2">
    <source>
        <dbReference type="Proteomes" id="UP000249723"/>
    </source>
</evidence>
<evidence type="ECO:0000313" key="1">
    <source>
        <dbReference type="EMBL" id="SCZ90059.1"/>
    </source>
</evidence>
<dbReference type="AlphaFoldDB" id="A0A2X0KSB6"/>
<accession>A0A2X0KSB6</accession>
<protein>
    <submittedName>
        <fullName evidence="1">BZ3500_MvSof-1268-A1-R1_Chr1-3g01750 protein</fullName>
    </submittedName>
</protein>